<accession>A0A164WDA2</accession>
<proteinExistence type="predicted"/>
<evidence type="ECO:0000256" key="1">
    <source>
        <dbReference type="SAM" id="MobiDB-lite"/>
    </source>
</evidence>
<reference evidence="2 3" key="1">
    <citation type="journal article" date="2016" name="Mol. Biol. Evol.">
        <title>Comparative Genomics of Early-Diverging Mushroom-Forming Fungi Provides Insights into the Origins of Lignocellulose Decay Capabilities.</title>
        <authorList>
            <person name="Nagy L.G."/>
            <person name="Riley R."/>
            <person name="Tritt A."/>
            <person name="Adam C."/>
            <person name="Daum C."/>
            <person name="Floudas D."/>
            <person name="Sun H."/>
            <person name="Yadav J.S."/>
            <person name="Pangilinan J."/>
            <person name="Larsson K.H."/>
            <person name="Matsuura K."/>
            <person name="Barry K."/>
            <person name="Labutti K."/>
            <person name="Kuo R."/>
            <person name="Ohm R.A."/>
            <person name="Bhattacharya S.S."/>
            <person name="Shirouzu T."/>
            <person name="Yoshinaga Y."/>
            <person name="Martin F.M."/>
            <person name="Grigoriev I.V."/>
            <person name="Hibbett D.S."/>
        </authorList>
    </citation>
    <scope>NUCLEOTIDE SEQUENCE [LARGE SCALE GENOMIC DNA]</scope>
    <source>
        <strain evidence="2 3">HHB9708</strain>
    </source>
</reference>
<dbReference type="OrthoDB" id="3365698at2759"/>
<sequence length="505" mass="58028">MDSKPYDVNERLSEDVLRMIMWQYVFTENLQSLDPYTAIYNNRLPLEAIVVSSVCKKWRQVAFGYPAIWSQIHFAWPRDTILMYMALRRQMPLSIAINESAWQSNYFQEFQETLVASMSTVERMSAAASKLWYLHLLFRGTLQPDISIEFPEISVIRTLDVSLKSFRFNWHTLKRVVAETSDLKLSEIIEFLGAARRLENIVLYHKGWNYSGDDDDSEVAEIKSPRSPATLPNLRVFALEWCGRKFADQLVQTIRSPTSSTIALSIVRQENVSIWKSLPDFLLKILRSAHTLALEIIGHKLTVTPPFALIFQAPNSPRYRIYFDEVPNMRMRSPAARAELCYSQFDDLLLALSSMSFDGLLNVAIHSRRVPNVLLLRQLAHAFRDVENLCVQGYSVDHVLEALQSSNNPASGHYPFPKLRSIDLRGSRFDHDHLNTMLMNRKGWAIDLEELNLTLDPKQEARVDSKLAQSRKSTLRKVSRSVSTYQAEEGDVTDSSEDGNWGWED</sequence>
<dbReference type="AlphaFoldDB" id="A0A164WDA2"/>
<dbReference type="Proteomes" id="UP000076722">
    <property type="component" value="Unassembled WGS sequence"/>
</dbReference>
<organism evidence="2 3">
    <name type="scientific">Sistotremastrum niveocremeum HHB9708</name>
    <dbReference type="NCBI Taxonomy" id="1314777"/>
    <lineage>
        <taxon>Eukaryota</taxon>
        <taxon>Fungi</taxon>
        <taxon>Dikarya</taxon>
        <taxon>Basidiomycota</taxon>
        <taxon>Agaricomycotina</taxon>
        <taxon>Agaricomycetes</taxon>
        <taxon>Sistotremastrales</taxon>
        <taxon>Sistotremastraceae</taxon>
        <taxon>Sertulicium</taxon>
        <taxon>Sertulicium niveocremeum</taxon>
    </lineage>
</organism>
<feature type="region of interest" description="Disordered" evidence="1">
    <location>
        <begin position="465"/>
        <end position="505"/>
    </location>
</feature>
<protein>
    <recommendedName>
        <fullName evidence="4">F-box domain-containing protein</fullName>
    </recommendedName>
</protein>
<name>A0A164WDA2_9AGAM</name>
<gene>
    <name evidence="2" type="ORF">SISNIDRAFT_453122</name>
</gene>
<feature type="compositionally biased region" description="Acidic residues" evidence="1">
    <location>
        <begin position="488"/>
        <end position="505"/>
    </location>
</feature>
<evidence type="ECO:0000313" key="3">
    <source>
        <dbReference type="Proteomes" id="UP000076722"/>
    </source>
</evidence>
<dbReference type="EMBL" id="KV419403">
    <property type="protein sequence ID" value="KZS94954.1"/>
    <property type="molecule type" value="Genomic_DNA"/>
</dbReference>
<evidence type="ECO:0008006" key="4">
    <source>
        <dbReference type="Google" id="ProtNLM"/>
    </source>
</evidence>
<keyword evidence="3" id="KW-1185">Reference proteome</keyword>
<evidence type="ECO:0000313" key="2">
    <source>
        <dbReference type="EMBL" id="KZS94954.1"/>
    </source>
</evidence>